<dbReference type="InterPro" id="IPR029030">
    <property type="entry name" value="Caspase-like_dom_sf"/>
</dbReference>
<evidence type="ECO:0000259" key="4">
    <source>
        <dbReference type="PROSITE" id="PS50208"/>
    </source>
</evidence>
<evidence type="ECO:0000256" key="1">
    <source>
        <dbReference type="ARBA" id="ARBA00010134"/>
    </source>
</evidence>
<feature type="domain" description="Caspase family p10" evidence="3">
    <location>
        <begin position="234"/>
        <end position="276"/>
    </location>
</feature>
<protein>
    <recommendedName>
        <fullName evidence="8">Caspase-8</fullName>
    </recommendedName>
</protein>
<dbReference type="InterPro" id="IPR033139">
    <property type="entry name" value="Caspase_cys_AS"/>
</dbReference>
<dbReference type="GO" id="GO:0035877">
    <property type="term" value="F:death effector domain binding"/>
    <property type="evidence" value="ECO:0007669"/>
    <property type="project" value="TreeGrafter"/>
</dbReference>
<dbReference type="Gene3D" id="1.10.533.10">
    <property type="entry name" value="Death Domain, Fas"/>
    <property type="match status" value="1"/>
</dbReference>
<evidence type="ECO:0008006" key="8">
    <source>
        <dbReference type="Google" id="ProtNLM"/>
    </source>
</evidence>
<dbReference type="GO" id="GO:0043525">
    <property type="term" value="P:positive regulation of neuron apoptotic process"/>
    <property type="evidence" value="ECO:0007669"/>
    <property type="project" value="TreeGrafter"/>
</dbReference>
<reference evidence="6" key="3">
    <citation type="submission" date="2025-09" db="UniProtKB">
        <authorList>
            <consortium name="Ensembl"/>
        </authorList>
    </citation>
    <scope>IDENTIFICATION</scope>
</reference>
<dbReference type="PANTHER" id="PTHR10454">
    <property type="entry name" value="CASPASE"/>
    <property type="match status" value="1"/>
</dbReference>
<dbReference type="PRINTS" id="PR00376">
    <property type="entry name" value="IL1BCENZYME"/>
</dbReference>
<evidence type="ECO:0000313" key="6">
    <source>
        <dbReference type="Ensembl" id="ENSGWIP00000052237.1"/>
    </source>
</evidence>
<dbReference type="InterPro" id="IPR011600">
    <property type="entry name" value="Pept_C14_caspase"/>
</dbReference>
<dbReference type="PROSITE" id="PS50208">
    <property type="entry name" value="CASPASE_P20"/>
    <property type="match status" value="1"/>
</dbReference>
<dbReference type="PROSITE" id="PS01122">
    <property type="entry name" value="CASPASE_CYS"/>
    <property type="match status" value="1"/>
</dbReference>
<accession>A0A8C5NFT4</accession>
<dbReference type="InterPro" id="IPR015917">
    <property type="entry name" value="Pept_C14A"/>
</dbReference>
<dbReference type="InterPro" id="IPR001309">
    <property type="entry name" value="Pept_C14_p20"/>
</dbReference>
<proteinExistence type="inferred from homology"/>
<keyword evidence="7" id="KW-1185">Reference proteome</keyword>
<dbReference type="Pfam" id="PF00619">
    <property type="entry name" value="CARD"/>
    <property type="match status" value="1"/>
</dbReference>
<evidence type="ECO:0000259" key="5">
    <source>
        <dbReference type="PROSITE" id="PS50209"/>
    </source>
</evidence>
<organism evidence="6 7">
    <name type="scientific">Gouania willdenowi</name>
    <name type="common">Blunt-snouted clingfish</name>
    <name type="synonym">Lepadogaster willdenowi</name>
    <dbReference type="NCBI Taxonomy" id="441366"/>
    <lineage>
        <taxon>Eukaryota</taxon>
        <taxon>Metazoa</taxon>
        <taxon>Chordata</taxon>
        <taxon>Craniata</taxon>
        <taxon>Vertebrata</taxon>
        <taxon>Euteleostomi</taxon>
        <taxon>Actinopterygii</taxon>
        <taxon>Neopterygii</taxon>
        <taxon>Teleostei</taxon>
        <taxon>Neoteleostei</taxon>
        <taxon>Acanthomorphata</taxon>
        <taxon>Ovalentaria</taxon>
        <taxon>Blenniimorphae</taxon>
        <taxon>Blenniiformes</taxon>
        <taxon>Gobiesocoidei</taxon>
        <taxon>Gobiesocidae</taxon>
        <taxon>Gobiesocinae</taxon>
        <taxon>Gouania</taxon>
    </lineage>
</organism>
<dbReference type="Pfam" id="PF00656">
    <property type="entry name" value="Peptidase_C14"/>
    <property type="match status" value="1"/>
</dbReference>
<evidence type="ECO:0000313" key="7">
    <source>
        <dbReference type="Proteomes" id="UP000694680"/>
    </source>
</evidence>
<dbReference type="GO" id="GO:0004197">
    <property type="term" value="F:cysteine-type endopeptidase activity"/>
    <property type="evidence" value="ECO:0007669"/>
    <property type="project" value="InterPro"/>
</dbReference>
<name>A0A8C5NFT4_GOUWI</name>
<dbReference type="SUPFAM" id="SSF52129">
    <property type="entry name" value="Caspase-like"/>
    <property type="match status" value="1"/>
</dbReference>
<dbReference type="Gene3D" id="3.40.50.1460">
    <property type="match status" value="1"/>
</dbReference>
<dbReference type="CDD" id="cd00032">
    <property type="entry name" value="CASc"/>
    <property type="match status" value="1"/>
</dbReference>
<dbReference type="Ensembl" id="ENSGWIT00000056386.1">
    <property type="protein sequence ID" value="ENSGWIP00000052237.1"/>
    <property type="gene ID" value="ENSGWIG00000025231.1"/>
</dbReference>
<evidence type="ECO:0000256" key="2">
    <source>
        <dbReference type="RuleBase" id="RU003971"/>
    </source>
</evidence>
<feature type="domain" description="Caspase family p20" evidence="4">
    <location>
        <begin position="100"/>
        <end position="220"/>
    </location>
</feature>
<dbReference type="GO" id="GO:0005737">
    <property type="term" value="C:cytoplasm"/>
    <property type="evidence" value="ECO:0007669"/>
    <property type="project" value="TreeGrafter"/>
</dbReference>
<feature type="domain" description="CARD" evidence="5">
    <location>
        <begin position="1"/>
        <end position="78"/>
    </location>
</feature>
<sequence length="306" mass="34459">MSARDSMRRNKTDIIFTLSGDHRLVLNKLHEKNLINGREYNNLKSIHGEDVEGHVVELVDKIMNKGEDTCRAFLSLLQTDEDIKATFPRLEHFYQLSSQPVGLCLILNNEHFMDGSVRSGTDKDAEDLAKVFSWLGFRVLMCKDQTKDQMEQTLLPQQVIQHGDAFFCCILSHGEKGTVLGIDREALSLKSITSTFRATDDSMLTGKPKVFIIQACQGEKLQRGVTYLEEEDASVQSVPEEADVLLALATVEDHAAVRHTIKGSWFVQSLCQQLRECSKLACRPTPGKLLFAVLKHGRRNVAKNTW</sequence>
<reference evidence="6" key="1">
    <citation type="submission" date="2020-06" db="EMBL/GenBank/DDBJ databases">
        <authorList>
            <consortium name="Wellcome Sanger Institute Data Sharing"/>
        </authorList>
    </citation>
    <scope>NUCLEOTIDE SEQUENCE [LARGE SCALE GENOMIC DNA]</scope>
</reference>
<dbReference type="InterPro" id="IPR002138">
    <property type="entry name" value="Pept_C14_p10"/>
</dbReference>
<dbReference type="InterPro" id="IPR011029">
    <property type="entry name" value="DEATH-like_dom_sf"/>
</dbReference>
<dbReference type="PANTHER" id="PTHR10454:SF240">
    <property type="entry name" value="CASPASE 20, APOPTOSIS-RELATED CYSTEINE PEPTIDASE-RELATED"/>
    <property type="match status" value="1"/>
</dbReference>
<dbReference type="InterPro" id="IPR001315">
    <property type="entry name" value="CARD"/>
</dbReference>
<dbReference type="InterPro" id="IPR002398">
    <property type="entry name" value="Pept_C14"/>
</dbReference>
<dbReference type="PROSITE" id="PS50209">
    <property type="entry name" value="CARD"/>
    <property type="match status" value="1"/>
</dbReference>
<dbReference type="Proteomes" id="UP000694680">
    <property type="component" value="Chromosome 17"/>
</dbReference>
<dbReference type="SMART" id="SM00115">
    <property type="entry name" value="CASc"/>
    <property type="match status" value="1"/>
</dbReference>
<dbReference type="CDD" id="cd01671">
    <property type="entry name" value="CARD"/>
    <property type="match status" value="1"/>
</dbReference>
<comment type="similarity">
    <text evidence="1 2">Belongs to the peptidase C14A family.</text>
</comment>
<dbReference type="GO" id="GO:0006915">
    <property type="term" value="P:apoptotic process"/>
    <property type="evidence" value="ECO:0007669"/>
    <property type="project" value="TreeGrafter"/>
</dbReference>
<dbReference type="AlphaFoldDB" id="A0A8C5NFT4"/>
<dbReference type="SUPFAM" id="SSF47986">
    <property type="entry name" value="DEATH domain"/>
    <property type="match status" value="1"/>
</dbReference>
<dbReference type="GO" id="GO:0006508">
    <property type="term" value="P:proteolysis"/>
    <property type="evidence" value="ECO:0007669"/>
    <property type="project" value="InterPro"/>
</dbReference>
<evidence type="ECO:0000259" key="3">
    <source>
        <dbReference type="PROSITE" id="PS50207"/>
    </source>
</evidence>
<dbReference type="PROSITE" id="PS50207">
    <property type="entry name" value="CASPASE_P10"/>
    <property type="match status" value="1"/>
</dbReference>
<reference evidence="6" key="2">
    <citation type="submission" date="2025-08" db="UniProtKB">
        <authorList>
            <consortium name="Ensembl"/>
        </authorList>
    </citation>
    <scope>IDENTIFICATION</scope>
</reference>